<dbReference type="InterPro" id="IPR001297">
    <property type="entry name" value="PBS_linker_dom"/>
</dbReference>
<evidence type="ECO:0000256" key="1">
    <source>
        <dbReference type="ARBA" id="ARBA00004445"/>
    </source>
</evidence>
<comment type="similarity">
    <text evidence="7">Belongs to the phycobilisome linker protein family.</text>
</comment>
<evidence type="ECO:0000256" key="2">
    <source>
        <dbReference type="ARBA" id="ARBA00022531"/>
    </source>
</evidence>
<reference evidence="10 11" key="1">
    <citation type="journal article" date="2003" name="Nature">
        <title>The genome of a motile marine Synechococcus.</title>
        <authorList>
            <person name="Palenik B."/>
            <person name="Brahamsha B."/>
            <person name="Larimer F."/>
            <person name="Land M."/>
            <person name="Hauser L."/>
            <person name="Chain P."/>
            <person name="Lamerdin J."/>
            <person name="Regala W."/>
            <person name="Allen E.A."/>
            <person name="McCarren J."/>
            <person name="Paulsen I."/>
            <person name="Dufresne A."/>
            <person name="Partensky F."/>
            <person name="Webb E."/>
            <person name="Waterbury J."/>
        </authorList>
    </citation>
    <scope>NUCLEOTIDE SEQUENCE [LARGE SCALE GENOMIC DNA]</scope>
    <source>
        <strain evidence="10 11">WH8102</strain>
    </source>
</reference>
<evidence type="ECO:0000313" key="11">
    <source>
        <dbReference type="Proteomes" id="UP000001422"/>
    </source>
</evidence>
<gene>
    <name evidence="10" type="primary">cpeE</name>
    <name evidence="10" type="ordered locus">SYNW2001</name>
</gene>
<dbReference type="STRING" id="84588.SYNW2001"/>
<name>Q7U4R3_PARMW</name>
<keyword evidence="6" id="KW-0472">Membrane</keyword>
<dbReference type="PANTHER" id="PTHR34011:SF6">
    <property type="entry name" value="PHYCOBILIPROTEIN APCE"/>
    <property type="match status" value="1"/>
</dbReference>
<evidence type="ECO:0000313" key="10">
    <source>
        <dbReference type="EMBL" id="CAE08516.1"/>
    </source>
</evidence>
<dbReference type="AlphaFoldDB" id="Q7U4R3"/>
<dbReference type="RefSeq" id="WP_011128859.1">
    <property type="nucleotide sequence ID" value="NC_005070.1"/>
</dbReference>
<proteinExistence type="inferred from homology"/>
<evidence type="ECO:0000256" key="7">
    <source>
        <dbReference type="PROSITE-ProRule" id="PRU00775"/>
    </source>
</evidence>
<dbReference type="Gene3D" id="1.10.3130.20">
    <property type="entry name" value="Phycobilisome linker domain"/>
    <property type="match status" value="1"/>
</dbReference>
<keyword evidence="2" id="KW-0602">Photosynthesis</keyword>
<dbReference type="InterPro" id="IPR008213">
    <property type="entry name" value="CpcD-like_dom"/>
</dbReference>
<dbReference type="KEGG" id="syw:SYNW2001"/>
<organism evidence="10 11">
    <name type="scientific">Parasynechococcus marenigrum (strain WH8102)</name>
    <dbReference type="NCBI Taxonomy" id="84588"/>
    <lineage>
        <taxon>Bacteria</taxon>
        <taxon>Bacillati</taxon>
        <taxon>Cyanobacteriota</taxon>
        <taxon>Cyanophyceae</taxon>
        <taxon>Synechococcales</taxon>
        <taxon>Prochlorococcaceae</taxon>
        <taxon>Parasynechococcus</taxon>
        <taxon>Parasynechococcus marenigrum</taxon>
    </lineage>
</organism>
<evidence type="ECO:0000259" key="9">
    <source>
        <dbReference type="PROSITE" id="PS51445"/>
    </source>
</evidence>
<dbReference type="eggNOG" id="COG0237">
    <property type="taxonomic scope" value="Bacteria"/>
</dbReference>
<dbReference type="InterPro" id="IPR038255">
    <property type="entry name" value="PBS_linker_sf"/>
</dbReference>
<feature type="domain" description="PBS-linker" evidence="9">
    <location>
        <begin position="1"/>
        <end position="166"/>
    </location>
</feature>
<dbReference type="InterPro" id="IPR016470">
    <property type="entry name" value="Phycobilisome"/>
</dbReference>
<dbReference type="PROSITE" id="PS51441">
    <property type="entry name" value="CPCD_LIKE"/>
    <property type="match status" value="1"/>
</dbReference>
<keyword evidence="4 7" id="KW-0605">Phycobilisome</keyword>
<keyword evidence="3" id="KW-0042">Antenna complex</keyword>
<dbReference type="GO" id="GO:0031676">
    <property type="term" value="C:plasma membrane-derived thylakoid membrane"/>
    <property type="evidence" value="ECO:0007669"/>
    <property type="project" value="UniProtKB-SubCell"/>
</dbReference>
<dbReference type="PANTHER" id="PTHR34011">
    <property type="entry name" value="PHYCOBILISOME 32.1 KDA LINKER POLYPEPTIDE, PHYCOCYANIN-ASSOCIATED, ROD 2-RELATED"/>
    <property type="match status" value="1"/>
</dbReference>
<protein>
    <submittedName>
        <fullName evidence="10">Possible phycobilisome linker polypeptide</fullName>
    </submittedName>
</protein>
<sequence>MTEPTTLASQPNVDTSHAAVVVQQTYRQVFGNRHLMELDVNSSIEALFMNGDLTVQGFVMALAQSDTYKKLFFETNSPYQFVELNFKHLLGRPPHDQVELMNHVRLLQDEGFEAEIASYVYSEEYLSAFGVDQVPYNRASESMVGGRTLNYTRSRVVDAGYAGYDSAERQSKLLQSLCSGNSPDVVDRKSVGNANSLTINWTSRRQVGANRRAVQKSVVNQTSMSATIRSILSQGGKILSIAKA</sequence>
<dbReference type="Pfam" id="PF00427">
    <property type="entry name" value="PBS_linker_poly"/>
    <property type="match status" value="1"/>
</dbReference>
<feature type="domain" description="CpcD-like" evidence="8">
    <location>
        <begin position="194"/>
        <end position="244"/>
    </location>
</feature>
<dbReference type="GO" id="GO:0030089">
    <property type="term" value="C:phycobilisome"/>
    <property type="evidence" value="ECO:0007669"/>
    <property type="project" value="UniProtKB-UniRule"/>
</dbReference>
<comment type="subcellular location">
    <subcellularLocation>
        <location evidence="1">Cellular thylakoid membrane</location>
        <topology evidence="1">Peripheral membrane protein</topology>
        <orientation evidence="1">Cytoplasmic side</orientation>
    </subcellularLocation>
</comment>
<evidence type="ECO:0000256" key="4">
    <source>
        <dbReference type="ARBA" id="ARBA00022738"/>
    </source>
</evidence>
<evidence type="ECO:0000259" key="8">
    <source>
        <dbReference type="PROSITE" id="PS51441"/>
    </source>
</evidence>
<dbReference type="PROSITE" id="PS51445">
    <property type="entry name" value="PBS_LINKER"/>
    <property type="match status" value="1"/>
</dbReference>
<evidence type="ECO:0000256" key="3">
    <source>
        <dbReference type="ARBA" id="ARBA00022549"/>
    </source>
</evidence>
<dbReference type="HOGENOM" id="CLU_075505_0_0_3"/>
<evidence type="ECO:0000256" key="5">
    <source>
        <dbReference type="ARBA" id="ARBA00023078"/>
    </source>
</evidence>
<dbReference type="GO" id="GO:0015979">
    <property type="term" value="P:photosynthesis"/>
    <property type="evidence" value="ECO:0007669"/>
    <property type="project" value="UniProtKB-KW"/>
</dbReference>
<dbReference type="SMART" id="SM01094">
    <property type="entry name" value="CpcD"/>
    <property type="match status" value="1"/>
</dbReference>
<dbReference type="Proteomes" id="UP000001422">
    <property type="component" value="Chromosome"/>
</dbReference>
<keyword evidence="11" id="KW-1185">Reference proteome</keyword>
<dbReference type="PIRSF" id="PIRSF005898">
    <property type="entry name" value="Phycobilisome_CpeC/CpcI"/>
    <property type="match status" value="1"/>
</dbReference>
<keyword evidence="5" id="KW-0793">Thylakoid</keyword>
<dbReference type="EMBL" id="BX569694">
    <property type="protein sequence ID" value="CAE08516.1"/>
    <property type="molecule type" value="Genomic_DNA"/>
</dbReference>
<evidence type="ECO:0000256" key="6">
    <source>
        <dbReference type="ARBA" id="ARBA00023136"/>
    </source>
</evidence>
<accession>Q7U4R3</accession>